<protein>
    <recommendedName>
        <fullName evidence="3">Glutamyl-tRNA amidotransferase</fullName>
    </recommendedName>
</protein>
<dbReference type="Proteomes" id="UP000178851">
    <property type="component" value="Unassembled WGS sequence"/>
</dbReference>
<accession>A0A1F7YFL7</accession>
<organism evidence="1 2">
    <name type="scientific">Candidatus Woesebacteria bacterium RIFCSPHIGHO2_01_FULL_39_28</name>
    <dbReference type="NCBI Taxonomy" id="1802496"/>
    <lineage>
        <taxon>Bacteria</taxon>
        <taxon>Candidatus Woeseibacteriota</taxon>
    </lineage>
</organism>
<dbReference type="EMBL" id="MGGI01000016">
    <property type="protein sequence ID" value="OGM26117.1"/>
    <property type="molecule type" value="Genomic_DNA"/>
</dbReference>
<comment type="caution">
    <text evidence="1">The sequence shown here is derived from an EMBL/GenBank/DDBJ whole genome shotgun (WGS) entry which is preliminary data.</text>
</comment>
<dbReference type="PANTHER" id="PTHR28055">
    <property type="entry name" value="ALTERED INHERITANCE OF MITOCHONDRIA PROTEIN 41, MITOCHONDRIAL"/>
    <property type="match status" value="1"/>
</dbReference>
<dbReference type="InterPro" id="IPR019004">
    <property type="entry name" value="YqeY/Aim41"/>
</dbReference>
<dbReference type="InterPro" id="IPR003789">
    <property type="entry name" value="Asn/Gln_tRNA_amidoTrase-B-like"/>
</dbReference>
<evidence type="ECO:0008006" key="3">
    <source>
        <dbReference type="Google" id="ProtNLM"/>
    </source>
</evidence>
<dbReference type="InterPro" id="IPR023168">
    <property type="entry name" value="GatB_Yqey_C_2"/>
</dbReference>
<dbReference type="PANTHER" id="PTHR28055:SF1">
    <property type="entry name" value="ALTERED INHERITANCE OF MITOCHONDRIA PROTEIN 41, MITOCHONDRIAL"/>
    <property type="match status" value="1"/>
</dbReference>
<reference evidence="1 2" key="1">
    <citation type="journal article" date="2016" name="Nat. Commun.">
        <title>Thousands of microbial genomes shed light on interconnected biogeochemical processes in an aquifer system.</title>
        <authorList>
            <person name="Anantharaman K."/>
            <person name="Brown C.T."/>
            <person name="Hug L.A."/>
            <person name="Sharon I."/>
            <person name="Castelle C.J."/>
            <person name="Probst A.J."/>
            <person name="Thomas B.C."/>
            <person name="Singh A."/>
            <person name="Wilkins M.J."/>
            <person name="Karaoz U."/>
            <person name="Brodie E.L."/>
            <person name="Williams K.H."/>
            <person name="Hubbard S.S."/>
            <person name="Banfield J.F."/>
        </authorList>
    </citation>
    <scope>NUCLEOTIDE SEQUENCE [LARGE SCALE GENOMIC DNA]</scope>
</reference>
<name>A0A1F7YFL7_9BACT</name>
<dbReference type="Gene3D" id="1.10.10.410">
    <property type="match status" value="1"/>
</dbReference>
<dbReference type="SUPFAM" id="SSF89095">
    <property type="entry name" value="GatB/YqeY motif"/>
    <property type="match status" value="1"/>
</dbReference>
<proteinExistence type="predicted"/>
<dbReference type="AlphaFoldDB" id="A0A1F7YFL7"/>
<evidence type="ECO:0000313" key="1">
    <source>
        <dbReference type="EMBL" id="OGM26117.1"/>
    </source>
</evidence>
<dbReference type="GO" id="GO:0016884">
    <property type="term" value="F:carbon-nitrogen ligase activity, with glutamine as amido-N-donor"/>
    <property type="evidence" value="ECO:0007669"/>
    <property type="project" value="InterPro"/>
</dbReference>
<dbReference type="Gene3D" id="1.10.1510.10">
    <property type="entry name" value="Uncharacterised protein YqeY/AIM41 PF09424, N-terminal domain"/>
    <property type="match status" value="1"/>
</dbReference>
<sequence>MIASTITQKIAEALIKHDEVRLSTLRLLSSALNYEKIAKQHELSEEEELIVVRQEAKKRKESIEAYNRFNAKDRAQRESQELGILEEFLPRELSNKEIEKLVGKAINKTDAQEISDMGKIIGMVVGEAKGRADGVKVAQIVKSKLGK</sequence>
<gene>
    <name evidence="1" type="ORF">A2627_03690</name>
</gene>
<dbReference type="InterPro" id="IPR042184">
    <property type="entry name" value="YqeY/Aim41_N"/>
</dbReference>
<dbReference type="Pfam" id="PF09424">
    <property type="entry name" value="YqeY"/>
    <property type="match status" value="1"/>
</dbReference>
<evidence type="ECO:0000313" key="2">
    <source>
        <dbReference type="Proteomes" id="UP000178851"/>
    </source>
</evidence>